<dbReference type="RefSeq" id="WP_152201520.1">
    <property type="nucleotide sequence ID" value="NZ_WHJE01000013.1"/>
</dbReference>
<organism evidence="1 2">
    <name type="scientific">Georgenia thermotolerans</name>
    <dbReference type="NCBI Taxonomy" id="527326"/>
    <lineage>
        <taxon>Bacteria</taxon>
        <taxon>Bacillati</taxon>
        <taxon>Actinomycetota</taxon>
        <taxon>Actinomycetes</taxon>
        <taxon>Micrococcales</taxon>
        <taxon>Bogoriellaceae</taxon>
        <taxon>Georgenia</taxon>
    </lineage>
</organism>
<evidence type="ECO:0000313" key="1">
    <source>
        <dbReference type="EMBL" id="KAE8765249.1"/>
    </source>
</evidence>
<proteinExistence type="predicted"/>
<dbReference type="Proteomes" id="UP000451860">
    <property type="component" value="Unassembled WGS sequence"/>
</dbReference>
<evidence type="ECO:0000313" key="2">
    <source>
        <dbReference type="Proteomes" id="UP000451860"/>
    </source>
</evidence>
<dbReference type="OrthoDB" id="2334812at2"/>
<name>A0A7J5US95_9MICO</name>
<accession>A0A7J5US95</accession>
<dbReference type="SUPFAM" id="SSF53756">
    <property type="entry name" value="UDP-Glycosyltransferase/glycogen phosphorylase"/>
    <property type="match status" value="1"/>
</dbReference>
<protein>
    <submittedName>
        <fullName evidence="1">Uncharacterized protein</fullName>
    </submittedName>
</protein>
<comment type="caution">
    <text evidence="1">The sequence shown here is derived from an EMBL/GenBank/DDBJ whole genome shotgun (WGS) entry which is preliminary data.</text>
</comment>
<keyword evidence="2" id="KW-1185">Reference proteome</keyword>
<gene>
    <name evidence="1" type="ORF">GB883_04775</name>
</gene>
<dbReference type="EMBL" id="WHJE01000013">
    <property type="protein sequence ID" value="KAE8765249.1"/>
    <property type="molecule type" value="Genomic_DNA"/>
</dbReference>
<dbReference type="AlphaFoldDB" id="A0A7J5US95"/>
<sequence>MRSFIRRFGELEREVAAVRGSVGDLHHAVSEVRGSVEGLIQQHSAALEARLDAGIRRVNDSANYAARRAPLTRRRIRVLFLVHHIEAWDSSDALVRALREEADFEVVVASIPRRFRGMAELGQEEAVHAGLEERGVAHIRITLADDRDRLSLVRAVDPDIIFRQSQWDADVPEAFSTENLRFARLCLVPYETINIVQNMPMDGVTNSAVDTEFHRAAWMVFCASELNRQVAERDGMRGGAQFVVTGHPKADHLRSVEPRWPIVHEGRRPRARVVWSAHHTILDDWTNFGVFHLVADDMLEWARSAPDVDFVFMQHPALPPVLNDPASPLTPDQAAEFRAAWDALPNTAVLAGGDYGPVLAASDLMIVDGLSMLVEYQFMGKPLIHIERPGHRPFNEIGEIVMRGAHTVPGVASARRLAEDFFDGAPDPLEQVQRETITRLFGDEPSVSRIVAALRDALVSELAR</sequence>
<reference evidence="1 2" key="1">
    <citation type="submission" date="2019-10" db="EMBL/GenBank/DDBJ databases">
        <title>Georgenia wutianyii sp. nov. and Georgenia yuyongxinii sp. nov. isolated from plateau pika (Ochotona curzoniae) in the Qinghai-Tibet plateau of China.</title>
        <authorList>
            <person name="Tian Z."/>
        </authorList>
    </citation>
    <scope>NUCLEOTIDE SEQUENCE [LARGE SCALE GENOMIC DNA]</scope>
    <source>
        <strain evidence="1 2">DSM 21501</strain>
    </source>
</reference>